<dbReference type="PANTHER" id="PTHR33987">
    <property type="entry name" value="CALCINEURIN-LIKE METALLO-PHOSPHOESTERASE SUPERFAMILY PROTEIN"/>
    <property type="match status" value="1"/>
</dbReference>
<dbReference type="Pfam" id="PF09423">
    <property type="entry name" value="PhoD"/>
    <property type="match status" value="1"/>
</dbReference>
<name>R7ZTH3_9BACT</name>
<accession>R7ZTH3</accession>
<feature type="domain" description="DUF7800" evidence="2">
    <location>
        <begin position="104"/>
        <end position="177"/>
    </location>
</feature>
<organism evidence="3 4">
    <name type="scientific">Lunatimonas lonarensis</name>
    <dbReference type="NCBI Taxonomy" id="1232681"/>
    <lineage>
        <taxon>Bacteria</taxon>
        <taxon>Pseudomonadati</taxon>
        <taxon>Bacteroidota</taxon>
        <taxon>Cytophagia</taxon>
        <taxon>Cytophagales</taxon>
        <taxon>Cyclobacteriaceae</taxon>
    </lineage>
</organism>
<keyword evidence="4" id="KW-1185">Reference proteome</keyword>
<dbReference type="Gene3D" id="3.60.21.70">
    <property type="entry name" value="PhoD-like phosphatase"/>
    <property type="match status" value="1"/>
</dbReference>
<dbReference type="STRING" id="1232681.ADIS_2097"/>
<sequence length="505" mass="57269">MGRCHEFQNVKYMRSSLVLLLVWVPLFSFGQLVGDRTHQQLSKNRSLETSLYMLNHWTPDLDLARENELAAIAYTVFSGDIQADFGDLVGDPGYLDWVESGKELLLGGPIWGAVSEEGADLWLRTAQPAEVEIWVQDGQERRTLGPIRTEVKTDLSAVFQISGLEAGRSYPVKIIINKVEWAGDSILTLNTLPRDSSLRVAFGTCFHRWGLGNTHQVTQILARKPHAMLLGGDIAVQDRRNQIGMHRFDYLMRDQFPAWRQLSSRVPVYATWDDHDYMDDDLSGVPDGFTEADRSAIREVFTRSWANPGFGNERKQEGVYFKTSIGSVDVIMVDNRYFRDEKTGAFLGNDQMEWLEQQLLSASGKFIILSCGTMWSDYVSSGKDSWGVWDPVGRERFFQLIEKHRIPGVLLISGDRHGARGFAIPRSSGFRFYEFEPASLGGRHGPVAIDPAWETQLFGFDNTYAFGEFTFETHLDDPEVTFRLVREDGDVLYTLNLKRSELTPP</sequence>
<gene>
    <name evidence="3" type="ORF">ADIS_2097</name>
</gene>
<dbReference type="Pfam" id="PF25077">
    <property type="entry name" value="DUF7800"/>
    <property type="match status" value="1"/>
</dbReference>
<dbReference type="InterPro" id="IPR018946">
    <property type="entry name" value="PhoD-like_MPP"/>
</dbReference>
<dbReference type="EMBL" id="AQHR01000056">
    <property type="protein sequence ID" value="EON77446.1"/>
    <property type="molecule type" value="Genomic_DNA"/>
</dbReference>
<proteinExistence type="predicted"/>
<dbReference type="Proteomes" id="UP000013909">
    <property type="component" value="Unassembled WGS sequence"/>
</dbReference>
<comment type="caution">
    <text evidence="3">The sequence shown here is derived from an EMBL/GenBank/DDBJ whole genome shotgun (WGS) entry which is preliminary data.</text>
</comment>
<dbReference type="AlphaFoldDB" id="R7ZTH3"/>
<evidence type="ECO:0000313" key="4">
    <source>
        <dbReference type="Proteomes" id="UP000013909"/>
    </source>
</evidence>
<evidence type="ECO:0000259" key="2">
    <source>
        <dbReference type="Pfam" id="PF25077"/>
    </source>
</evidence>
<dbReference type="PATRIC" id="fig|1288963.3.peg.2088"/>
<dbReference type="PANTHER" id="PTHR33987:SF1">
    <property type="entry name" value="CALCINEURIN-LIKE METALLO-PHOSPHOESTERASE SUPERFAMILY PROTEIN"/>
    <property type="match status" value="1"/>
</dbReference>
<evidence type="ECO:0000259" key="1">
    <source>
        <dbReference type="Pfam" id="PF09423"/>
    </source>
</evidence>
<dbReference type="InterPro" id="IPR056702">
    <property type="entry name" value="DUF7800"/>
</dbReference>
<reference evidence="3 4" key="1">
    <citation type="submission" date="2013-02" db="EMBL/GenBank/DDBJ databases">
        <title>A novel strain isolated from Lonar lake, Maharashtra, India.</title>
        <authorList>
            <person name="Singh A."/>
        </authorList>
    </citation>
    <scope>NUCLEOTIDE SEQUENCE [LARGE SCALE GENOMIC DNA]</scope>
    <source>
        <strain evidence="3 4">AK24</strain>
    </source>
</reference>
<dbReference type="InterPro" id="IPR038607">
    <property type="entry name" value="PhoD-like_sf"/>
</dbReference>
<dbReference type="SUPFAM" id="SSF56300">
    <property type="entry name" value="Metallo-dependent phosphatases"/>
    <property type="match status" value="1"/>
</dbReference>
<evidence type="ECO:0000313" key="3">
    <source>
        <dbReference type="EMBL" id="EON77446.1"/>
    </source>
</evidence>
<protein>
    <submittedName>
        <fullName evidence="3">Putative phosphodiesterase/alkaline phosphatase D</fullName>
    </submittedName>
</protein>
<dbReference type="InterPro" id="IPR029052">
    <property type="entry name" value="Metallo-depent_PP-like"/>
</dbReference>
<feature type="domain" description="PhoD-like phosphatase metallophosphatase" evidence="1">
    <location>
        <begin position="256"/>
        <end position="424"/>
    </location>
</feature>